<sequence length="284" mass="31472">MEFPHLASTNKAPLEAEAQQILALIKAAQAQPAAQKADLKNEDTEFAQRIRALRSIVSPVRRIPPEILSHILILATDWAKGRLPGFEEVMRMRSSWFSAASGDNEQGSSITRWTNGAVFLEISQICSPWRAVAHATPKLWTSLVFKLNGPREDDSEVESEDEDGLDRSPYSAVSMMQHFARLSQPHGLDLRLSINDTYAAKPLVAVWGISRQVAALKLDVHVATIMTLVGLAPDAFPLLENLDINLRVPDSIDWEARPEGRDVIPGLCKSSQSKLRHIKLFVPS</sequence>
<comment type="caution">
    <text evidence="1">The sequence shown here is derived from an EMBL/GenBank/DDBJ whole genome shotgun (WGS) entry which is preliminary data.</text>
</comment>
<organism evidence="1 2">
    <name type="scientific">Mycena chlorophos</name>
    <name type="common">Agaric fungus</name>
    <name type="synonym">Agaricus chlorophos</name>
    <dbReference type="NCBI Taxonomy" id="658473"/>
    <lineage>
        <taxon>Eukaryota</taxon>
        <taxon>Fungi</taxon>
        <taxon>Dikarya</taxon>
        <taxon>Basidiomycota</taxon>
        <taxon>Agaricomycotina</taxon>
        <taxon>Agaricomycetes</taxon>
        <taxon>Agaricomycetidae</taxon>
        <taxon>Agaricales</taxon>
        <taxon>Marasmiineae</taxon>
        <taxon>Mycenaceae</taxon>
        <taxon>Mycena</taxon>
    </lineage>
</organism>
<accession>A0A8H6TL28</accession>
<reference evidence="1" key="1">
    <citation type="submission" date="2020-05" db="EMBL/GenBank/DDBJ databases">
        <title>Mycena genomes resolve the evolution of fungal bioluminescence.</title>
        <authorList>
            <person name="Tsai I.J."/>
        </authorList>
    </citation>
    <scope>NUCLEOTIDE SEQUENCE</scope>
    <source>
        <strain evidence="1">110903Hualien_Pintung</strain>
    </source>
</reference>
<gene>
    <name evidence="1" type="ORF">HMN09_00375600</name>
</gene>
<name>A0A8H6TL28_MYCCL</name>
<dbReference type="AlphaFoldDB" id="A0A8H6TL28"/>
<proteinExistence type="predicted"/>
<evidence type="ECO:0000313" key="1">
    <source>
        <dbReference type="EMBL" id="KAF7318641.1"/>
    </source>
</evidence>
<dbReference type="EMBL" id="JACAZE010000004">
    <property type="protein sequence ID" value="KAF7318641.1"/>
    <property type="molecule type" value="Genomic_DNA"/>
</dbReference>
<protein>
    <submittedName>
        <fullName evidence="1">F-box domain-containing protein</fullName>
    </submittedName>
</protein>
<dbReference type="Proteomes" id="UP000613580">
    <property type="component" value="Unassembled WGS sequence"/>
</dbReference>
<evidence type="ECO:0000313" key="2">
    <source>
        <dbReference type="Proteomes" id="UP000613580"/>
    </source>
</evidence>
<keyword evidence="2" id="KW-1185">Reference proteome</keyword>
<dbReference type="OrthoDB" id="3229088at2759"/>